<dbReference type="EMBL" id="KF901106">
    <property type="protein sequence ID" value="AIF18293.1"/>
    <property type="molecule type" value="Genomic_DNA"/>
</dbReference>
<sequence length="77" mass="8511">MRPHSGLMRPQLTVLGSLHQVEVSMYGRTGMISLRGSPMRVVYPSWMSGAPAPPRYSCRREVIALGGLRFLVAALQK</sequence>
<protein>
    <submittedName>
        <fullName evidence="1">Uncharacterized protein</fullName>
    </submittedName>
</protein>
<evidence type="ECO:0000313" key="1">
    <source>
        <dbReference type="EMBL" id="AIF18293.1"/>
    </source>
</evidence>
<accession>A0A075HWZ0</accession>
<reference evidence="1" key="1">
    <citation type="journal article" date="2014" name="Genome Biol. Evol.">
        <title>Pangenome evidence for extensive interdomain horizontal transfer affecting lineage core and shell genes in uncultured planktonic thaumarchaeota and euryarchaeota.</title>
        <authorList>
            <person name="Deschamps P."/>
            <person name="Zivanovic Y."/>
            <person name="Moreira D."/>
            <person name="Rodriguez-Valera F."/>
            <person name="Lopez-Garcia P."/>
        </authorList>
    </citation>
    <scope>NUCLEOTIDE SEQUENCE</scope>
</reference>
<name>A0A075HWZ0_9EURY</name>
<organism evidence="1">
    <name type="scientific">uncultured marine group II/III euryarchaeote KM3_82_C12</name>
    <dbReference type="NCBI Taxonomy" id="1456518"/>
    <lineage>
        <taxon>Archaea</taxon>
        <taxon>Methanobacteriati</taxon>
        <taxon>Methanobacteriota</taxon>
        <taxon>environmental samples</taxon>
    </lineage>
</organism>
<dbReference type="AlphaFoldDB" id="A0A075HWZ0"/>
<proteinExistence type="predicted"/>